<dbReference type="EMBL" id="AE017125">
    <property type="protein sequence ID" value="AAP78457.1"/>
    <property type="molecule type" value="Genomic_DNA"/>
</dbReference>
<reference evidence="1 2" key="1">
    <citation type="journal article" date="2003" name="Proc. Natl. Acad. Sci. U.S.A.">
        <title>The complete genome sequence of the carcinogenic bacterium Helicobacter hepaticus.</title>
        <authorList>
            <person name="Suerbaum S."/>
            <person name="Josenhans C."/>
            <person name="Sterzenbach T."/>
            <person name="Drescher B."/>
            <person name="Brandt P."/>
            <person name="Bell M."/>
            <person name="Droege M."/>
            <person name="Fartmann B."/>
            <person name="Fischer H.-P."/>
            <person name="Ge Z."/>
            <person name="Hoerster A."/>
            <person name="Holland R."/>
            <person name="Klein K."/>
            <person name="Koenig J."/>
            <person name="Macko L."/>
            <person name="Mendz G.L."/>
            <person name="Nyakatura G."/>
            <person name="Schauer D.B."/>
            <person name="Shen Z."/>
            <person name="Weber J."/>
            <person name="Frosch M."/>
            <person name="Fox J.G."/>
        </authorList>
    </citation>
    <scope>NUCLEOTIDE SEQUENCE [LARGE SCALE GENOMIC DNA]</scope>
    <source>
        <strain evidence="2">ATCC 51449 / 3B1</strain>
    </source>
</reference>
<accession>Q7VF19</accession>
<dbReference type="HOGENOM" id="CLU_3389776_0_0_7"/>
<organism evidence="1 2">
    <name type="scientific">Helicobacter hepaticus (strain ATCC 51449 / 3B1)</name>
    <dbReference type="NCBI Taxonomy" id="235279"/>
    <lineage>
        <taxon>Bacteria</taxon>
        <taxon>Pseudomonadati</taxon>
        <taxon>Campylobacterota</taxon>
        <taxon>Epsilonproteobacteria</taxon>
        <taxon>Campylobacterales</taxon>
        <taxon>Helicobacteraceae</taxon>
        <taxon>Helicobacter</taxon>
    </lineage>
</organism>
<protein>
    <submittedName>
        <fullName evidence="1">Uncharacterized protein</fullName>
    </submittedName>
</protein>
<gene>
    <name evidence="1" type="ordered locus">HH_1860</name>
</gene>
<dbReference type="Proteomes" id="UP000002495">
    <property type="component" value="Chromosome"/>
</dbReference>
<dbReference type="AlphaFoldDB" id="Q7VF19"/>
<evidence type="ECO:0000313" key="1">
    <source>
        <dbReference type="EMBL" id="AAP78457.1"/>
    </source>
</evidence>
<dbReference type="KEGG" id="hhe:HH_1860"/>
<proteinExistence type="predicted"/>
<keyword evidence="2" id="KW-1185">Reference proteome</keyword>
<evidence type="ECO:0000313" key="2">
    <source>
        <dbReference type="Proteomes" id="UP000002495"/>
    </source>
</evidence>
<sequence>MDSNLLIFKIHFNFTFFQYHFKSNLKILKGMR</sequence>
<name>Q7VF19_HELHP</name>